<reference evidence="3" key="1">
    <citation type="submission" date="2025-08" db="UniProtKB">
        <authorList>
            <consortium name="RefSeq"/>
        </authorList>
    </citation>
    <scope>IDENTIFICATION</scope>
    <source>
        <tissue evidence="3">Whole organism</tissue>
    </source>
</reference>
<gene>
    <name evidence="3" type="primary">LOC108676959</name>
</gene>
<keyword evidence="1" id="KW-0732">Signal</keyword>
<dbReference type="AlphaFoldDB" id="A0A8B7P3I3"/>
<dbReference type="OrthoDB" id="6381303at2759"/>
<name>A0A8B7P3I3_HYAAZ</name>
<feature type="signal peptide" evidence="1">
    <location>
        <begin position="1"/>
        <end position="26"/>
    </location>
</feature>
<protein>
    <submittedName>
        <fullName evidence="3">Uncharacterized protein LOC108676959</fullName>
    </submittedName>
</protein>
<dbReference type="GeneID" id="108676959"/>
<dbReference type="Proteomes" id="UP000694843">
    <property type="component" value="Unplaced"/>
</dbReference>
<proteinExistence type="predicted"/>
<keyword evidence="2" id="KW-1185">Reference proteome</keyword>
<sequence>MKGSLKLVVALAVLVVVLGMLGVCEGRYLPTRGDEARLEEIRMMLRDLLEGAAGGAPRLVKRDVETDNFQARNSLT</sequence>
<evidence type="ECO:0000256" key="1">
    <source>
        <dbReference type="SAM" id="SignalP"/>
    </source>
</evidence>
<organism evidence="2 3">
    <name type="scientific">Hyalella azteca</name>
    <name type="common">Amphipod</name>
    <dbReference type="NCBI Taxonomy" id="294128"/>
    <lineage>
        <taxon>Eukaryota</taxon>
        <taxon>Metazoa</taxon>
        <taxon>Ecdysozoa</taxon>
        <taxon>Arthropoda</taxon>
        <taxon>Crustacea</taxon>
        <taxon>Multicrustacea</taxon>
        <taxon>Malacostraca</taxon>
        <taxon>Eumalacostraca</taxon>
        <taxon>Peracarida</taxon>
        <taxon>Amphipoda</taxon>
        <taxon>Senticaudata</taxon>
        <taxon>Talitrida</taxon>
        <taxon>Talitroidea</taxon>
        <taxon>Hyalellidae</taxon>
        <taxon>Hyalella</taxon>
    </lineage>
</organism>
<evidence type="ECO:0000313" key="3">
    <source>
        <dbReference type="RefSeq" id="XP_018020603.1"/>
    </source>
</evidence>
<feature type="chain" id="PRO_5034663979" evidence="1">
    <location>
        <begin position="27"/>
        <end position="76"/>
    </location>
</feature>
<dbReference type="RefSeq" id="XP_018020603.1">
    <property type="nucleotide sequence ID" value="XM_018165114.2"/>
</dbReference>
<evidence type="ECO:0000313" key="2">
    <source>
        <dbReference type="Proteomes" id="UP000694843"/>
    </source>
</evidence>
<accession>A0A8B7P3I3</accession>
<dbReference type="KEGG" id="hazt:108676959"/>